<evidence type="ECO:0000313" key="1">
    <source>
        <dbReference type="EMBL" id="KAI9508250.1"/>
    </source>
</evidence>
<dbReference type="Proteomes" id="UP001207468">
    <property type="component" value="Unassembled WGS sequence"/>
</dbReference>
<gene>
    <name evidence="1" type="ORF">F5148DRAFT_933312</name>
</gene>
<comment type="caution">
    <text evidence="1">The sequence shown here is derived from an EMBL/GenBank/DDBJ whole genome shotgun (WGS) entry which is preliminary data.</text>
</comment>
<accession>A0ACC0U958</accession>
<protein>
    <submittedName>
        <fullName evidence="1">Uncharacterized protein</fullName>
    </submittedName>
</protein>
<name>A0ACC0U958_9AGAM</name>
<sequence>MFFFLMYLHSSQASPPVCALDHFFHHIVMPHIVSSFADACTPDHHLSPPLEVRARCLDASLHQRINAHIIHLGSSIIITSSIASSPDTLLTPATDWFIYAPHTATCWSSSHSATTTPARKSKLRVLYL</sequence>
<evidence type="ECO:0000313" key="2">
    <source>
        <dbReference type="Proteomes" id="UP001207468"/>
    </source>
</evidence>
<reference evidence="1" key="1">
    <citation type="submission" date="2021-03" db="EMBL/GenBank/DDBJ databases">
        <title>Evolutionary priming and transition to the ectomycorrhizal habit in an iconic lineage of mushroom-forming fungi: is preadaptation a requirement?</title>
        <authorList>
            <consortium name="DOE Joint Genome Institute"/>
            <person name="Looney B.P."/>
            <person name="Miyauchi S."/>
            <person name="Morin E."/>
            <person name="Drula E."/>
            <person name="Courty P.E."/>
            <person name="Chicoki N."/>
            <person name="Fauchery L."/>
            <person name="Kohler A."/>
            <person name="Kuo A."/>
            <person name="LaButti K."/>
            <person name="Pangilinan J."/>
            <person name="Lipzen A."/>
            <person name="Riley R."/>
            <person name="Andreopoulos W."/>
            <person name="He G."/>
            <person name="Johnson J."/>
            <person name="Barry K.W."/>
            <person name="Grigoriev I.V."/>
            <person name="Nagy L."/>
            <person name="Hibbett D."/>
            <person name="Henrissat B."/>
            <person name="Matheny P.B."/>
            <person name="Labbe J."/>
            <person name="Martin A.F."/>
        </authorList>
    </citation>
    <scope>NUCLEOTIDE SEQUENCE</scope>
    <source>
        <strain evidence="1">BPL698</strain>
    </source>
</reference>
<dbReference type="EMBL" id="JAGFNK010000097">
    <property type="protein sequence ID" value="KAI9508250.1"/>
    <property type="molecule type" value="Genomic_DNA"/>
</dbReference>
<keyword evidence="2" id="KW-1185">Reference proteome</keyword>
<organism evidence="1 2">
    <name type="scientific">Russula earlei</name>
    <dbReference type="NCBI Taxonomy" id="71964"/>
    <lineage>
        <taxon>Eukaryota</taxon>
        <taxon>Fungi</taxon>
        <taxon>Dikarya</taxon>
        <taxon>Basidiomycota</taxon>
        <taxon>Agaricomycotina</taxon>
        <taxon>Agaricomycetes</taxon>
        <taxon>Russulales</taxon>
        <taxon>Russulaceae</taxon>
        <taxon>Russula</taxon>
    </lineage>
</organism>
<proteinExistence type="predicted"/>